<dbReference type="PANTHER" id="PTHR42715:SF27">
    <property type="entry name" value="BETA-GLUCOSIDASE-RELATED"/>
    <property type="match status" value="1"/>
</dbReference>
<keyword evidence="7 10" id="KW-0119">Carbohydrate metabolism</keyword>
<evidence type="ECO:0000256" key="10">
    <source>
        <dbReference type="RuleBase" id="RU361161"/>
    </source>
</evidence>
<dbReference type="InterPro" id="IPR037524">
    <property type="entry name" value="PA14/GLEYA"/>
</dbReference>
<evidence type="ECO:0000256" key="3">
    <source>
        <dbReference type="ARBA" id="ARBA00005336"/>
    </source>
</evidence>
<dbReference type="InterPro" id="IPR050288">
    <property type="entry name" value="Cellulose_deg_GH3"/>
</dbReference>
<name>A0A9P8UYM8_9PEZI</name>
<evidence type="ECO:0000256" key="7">
    <source>
        <dbReference type="ARBA" id="ARBA00023277"/>
    </source>
</evidence>
<dbReference type="SMART" id="SM01217">
    <property type="entry name" value="Fn3_like"/>
    <property type="match status" value="1"/>
</dbReference>
<sequence>MVKQIIVDAVLRVEELLSKLTLEEKISLLCGQGSFRTTGFPEYGVPSITVCFFCQKVPSILLPSATAMGATFDVDLMYRIGNLLATEARCKNVNVLLAPTVCLQRSPLMGRGFEAFAEDPILSGLIASAYINGIQDLGIAACIKHFAAHDQSTMSIEDDVRLSARTLRELHLLPFQLAQRHARPWSVMTSYNMINGVHSSEDPLLLRDILRQEWGFDGLVMSDWWGTYSTVEAVNAGLDLEMPGPSQFRDKLLAIAVRTRKVPMKAVDAAVRNIIDFARKVTAASQPWHGDPSAPNTPENRALVRKLVADGIVLLKNDDNALPILDRKNKSYALIGDHFKYPALSGGGSAEGDPYYSVTPYDAIAEAVGKDNITYTPGLYSFKFVPFLRRLDQPGTNTHGWFVEIFGQNPDEEPKTPAVYSTATDKDLIDVPESLHSFLPHKYFVRARAVFLPDASSRFRFGFAVAGKGKVKIGHELAIDLWTNQPRKTEDTPCFNRLSMERFHDMDVYEGLAVDIEVLMVNEDVSGGVGTAFTLAGRLGGYEVLEPLKGLADAARMAANVDVPIVMVGLSADYESEASDRKHLRLPPGADELVETVLASNPNAIVVTQAGCPIEMPWVQESKTLLHAWYGGQEIGNGLADVLFGDVNPSGRLSVTFPKSIKHTPAYLTFGKSDREILYGEGVFIGHRFYEAVDRDPLFYFGHGLSYTRFEYSSLKIPSSFEPSSAEGEVVVSVDVKNVGVRDGSEVVQLYVHDPESSVLRPARELKAFAKVHLAVGETKSVVLQLDKYALSFWSEEAEQWKAEAGEYQVIIATSSSPEDEVHRATFQLLQTFTWSGV</sequence>
<comment type="similarity">
    <text evidence="3 10">Belongs to the glycosyl hydrolase 3 family.</text>
</comment>
<dbReference type="InterPro" id="IPR019800">
    <property type="entry name" value="Glyco_hydro_3_AS"/>
</dbReference>
<dbReference type="InterPro" id="IPR002772">
    <property type="entry name" value="Glyco_hydro_3_C"/>
</dbReference>
<evidence type="ECO:0000256" key="5">
    <source>
        <dbReference type="ARBA" id="ARBA00022801"/>
    </source>
</evidence>
<dbReference type="Pfam" id="PF00933">
    <property type="entry name" value="Glyco_hydro_3"/>
    <property type="match status" value="1"/>
</dbReference>
<keyword evidence="8 10" id="KW-0326">Glycosidase</keyword>
<dbReference type="Gene3D" id="2.60.40.10">
    <property type="entry name" value="Immunoglobulins"/>
    <property type="match status" value="1"/>
</dbReference>
<keyword evidence="5 10" id="KW-0378">Hydrolase</keyword>
<dbReference type="AlphaFoldDB" id="A0A9P8UYM8"/>
<dbReference type="InterPro" id="IPR036962">
    <property type="entry name" value="Glyco_hydro_3_N_sf"/>
</dbReference>
<evidence type="ECO:0000256" key="2">
    <source>
        <dbReference type="ARBA" id="ARBA00004987"/>
    </source>
</evidence>
<dbReference type="Gene3D" id="3.40.50.1700">
    <property type="entry name" value="Glycoside hydrolase family 3 C-terminal domain"/>
    <property type="match status" value="1"/>
</dbReference>
<dbReference type="InterPro" id="IPR017853">
    <property type="entry name" value="GH"/>
</dbReference>
<dbReference type="Proteomes" id="UP000770015">
    <property type="component" value="Unassembled WGS sequence"/>
</dbReference>
<dbReference type="Pfam" id="PF14310">
    <property type="entry name" value="Fn3-like"/>
    <property type="match status" value="1"/>
</dbReference>
<feature type="domain" description="PA14" evidence="11">
    <location>
        <begin position="396"/>
        <end position="549"/>
    </location>
</feature>
<dbReference type="GO" id="GO:0009251">
    <property type="term" value="P:glucan catabolic process"/>
    <property type="evidence" value="ECO:0007669"/>
    <property type="project" value="TreeGrafter"/>
</dbReference>
<reference evidence="12" key="1">
    <citation type="journal article" date="2021" name="Nat. Commun.">
        <title>Genetic determinants of endophytism in the Arabidopsis root mycobiome.</title>
        <authorList>
            <person name="Mesny F."/>
            <person name="Miyauchi S."/>
            <person name="Thiergart T."/>
            <person name="Pickel B."/>
            <person name="Atanasova L."/>
            <person name="Karlsson M."/>
            <person name="Huettel B."/>
            <person name="Barry K.W."/>
            <person name="Haridas S."/>
            <person name="Chen C."/>
            <person name="Bauer D."/>
            <person name="Andreopoulos W."/>
            <person name="Pangilinan J."/>
            <person name="LaButti K."/>
            <person name="Riley R."/>
            <person name="Lipzen A."/>
            <person name="Clum A."/>
            <person name="Drula E."/>
            <person name="Henrissat B."/>
            <person name="Kohler A."/>
            <person name="Grigoriev I.V."/>
            <person name="Martin F.M."/>
            <person name="Hacquard S."/>
        </authorList>
    </citation>
    <scope>NUCLEOTIDE SEQUENCE</scope>
    <source>
        <strain evidence="12">MPI-SDFR-AT-0117</strain>
    </source>
</reference>
<evidence type="ECO:0000256" key="8">
    <source>
        <dbReference type="ARBA" id="ARBA00023295"/>
    </source>
</evidence>
<keyword evidence="9 10" id="KW-0624">Polysaccharide degradation</keyword>
<evidence type="ECO:0000256" key="4">
    <source>
        <dbReference type="ARBA" id="ARBA00012744"/>
    </source>
</evidence>
<evidence type="ECO:0000313" key="13">
    <source>
        <dbReference type="Proteomes" id="UP000770015"/>
    </source>
</evidence>
<keyword evidence="6" id="KW-0325">Glycoprotein</keyword>
<dbReference type="OrthoDB" id="47059at2759"/>
<evidence type="ECO:0000256" key="6">
    <source>
        <dbReference type="ARBA" id="ARBA00023180"/>
    </source>
</evidence>
<dbReference type="EMBL" id="JAGSXJ010000044">
    <property type="protein sequence ID" value="KAH6662928.1"/>
    <property type="molecule type" value="Genomic_DNA"/>
</dbReference>
<evidence type="ECO:0000259" key="11">
    <source>
        <dbReference type="PROSITE" id="PS51820"/>
    </source>
</evidence>
<dbReference type="InterPro" id="IPR036881">
    <property type="entry name" value="Glyco_hydro_3_C_sf"/>
</dbReference>
<dbReference type="SUPFAM" id="SSF51445">
    <property type="entry name" value="(Trans)glycosidases"/>
    <property type="match status" value="1"/>
</dbReference>
<accession>A0A9P8UYM8</accession>
<dbReference type="InterPro" id="IPR001764">
    <property type="entry name" value="Glyco_hydro_3_N"/>
</dbReference>
<dbReference type="Pfam" id="PF01915">
    <property type="entry name" value="Glyco_hydro_3_C"/>
    <property type="match status" value="1"/>
</dbReference>
<dbReference type="EC" id="3.2.1.21" evidence="4 10"/>
<dbReference type="InterPro" id="IPR013783">
    <property type="entry name" value="Ig-like_fold"/>
</dbReference>
<dbReference type="SUPFAM" id="SSF52279">
    <property type="entry name" value="Beta-D-glucan exohydrolase, C-terminal domain"/>
    <property type="match status" value="1"/>
</dbReference>
<organism evidence="12 13">
    <name type="scientific">Plectosphaerella plurivora</name>
    <dbReference type="NCBI Taxonomy" id="936078"/>
    <lineage>
        <taxon>Eukaryota</taxon>
        <taxon>Fungi</taxon>
        <taxon>Dikarya</taxon>
        <taxon>Ascomycota</taxon>
        <taxon>Pezizomycotina</taxon>
        <taxon>Sordariomycetes</taxon>
        <taxon>Hypocreomycetidae</taxon>
        <taxon>Glomerellales</taxon>
        <taxon>Plectosphaerellaceae</taxon>
        <taxon>Plectosphaerella</taxon>
    </lineage>
</organism>
<gene>
    <name evidence="12" type="ORF">F5X68DRAFT_144697</name>
</gene>
<dbReference type="InterPro" id="IPR026891">
    <property type="entry name" value="Fn3-like"/>
</dbReference>
<evidence type="ECO:0000256" key="9">
    <source>
        <dbReference type="ARBA" id="ARBA00023326"/>
    </source>
</evidence>
<keyword evidence="13" id="KW-1185">Reference proteome</keyword>
<dbReference type="GO" id="GO:0008422">
    <property type="term" value="F:beta-glucosidase activity"/>
    <property type="evidence" value="ECO:0007669"/>
    <property type="project" value="UniProtKB-EC"/>
</dbReference>
<protein>
    <recommendedName>
        <fullName evidence="4 10">beta-glucosidase</fullName>
        <ecNumber evidence="4 10">3.2.1.21</ecNumber>
    </recommendedName>
</protein>
<dbReference type="PROSITE" id="PS51820">
    <property type="entry name" value="PA14"/>
    <property type="match status" value="1"/>
</dbReference>
<evidence type="ECO:0000313" key="12">
    <source>
        <dbReference type="EMBL" id="KAH6662928.1"/>
    </source>
</evidence>
<dbReference type="Gene3D" id="2.60.120.260">
    <property type="entry name" value="Galactose-binding domain-like"/>
    <property type="match status" value="1"/>
</dbReference>
<evidence type="ECO:0000256" key="1">
    <source>
        <dbReference type="ARBA" id="ARBA00000448"/>
    </source>
</evidence>
<dbReference type="PROSITE" id="PS00775">
    <property type="entry name" value="GLYCOSYL_HYDROL_F3"/>
    <property type="match status" value="1"/>
</dbReference>
<comment type="catalytic activity">
    <reaction evidence="1 10">
        <text>Hydrolysis of terminal, non-reducing beta-D-glucosyl residues with release of beta-D-glucose.</text>
        <dbReference type="EC" id="3.2.1.21"/>
    </reaction>
</comment>
<dbReference type="PRINTS" id="PR00133">
    <property type="entry name" value="GLHYDRLASE3"/>
</dbReference>
<dbReference type="FunFam" id="2.60.40.10:FF:000495">
    <property type="entry name" value="Periplasmic beta-glucosidase"/>
    <property type="match status" value="1"/>
</dbReference>
<comment type="caution">
    <text evidence="12">The sequence shown here is derived from an EMBL/GenBank/DDBJ whole genome shotgun (WGS) entry which is preliminary data.</text>
</comment>
<dbReference type="Gene3D" id="3.20.20.300">
    <property type="entry name" value="Glycoside hydrolase, family 3, N-terminal domain"/>
    <property type="match status" value="1"/>
</dbReference>
<dbReference type="PANTHER" id="PTHR42715">
    <property type="entry name" value="BETA-GLUCOSIDASE"/>
    <property type="match status" value="1"/>
</dbReference>
<proteinExistence type="inferred from homology"/>
<comment type="pathway">
    <text evidence="2 10">Glycan metabolism; cellulose degradation.</text>
</comment>